<gene>
    <name evidence="1" type="ORF">HMPREF0766_13253</name>
</gene>
<dbReference type="Proteomes" id="UP000006258">
    <property type="component" value="Unassembled WGS sequence"/>
</dbReference>
<dbReference type="AlphaFoldDB" id="D7VQJ9"/>
<evidence type="ECO:0000313" key="1">
    <source>
        <dbReference type="EMBL" id="EFK56050.1"/>
    </source>
</evidence>
<dbReference type="HOGENOM" id="CLU_3173344_0_0_10"/>
<comment type="caution">
    <text evidence="1">The sequence shown here is derived from an EMBL/GenBank/DDBJ whole genome shotgun (WGS) entry which is preliminary data.</text>
</comment>
<sequence length="47" mass="5449">MFGMVLVNRGIITGKLIISKPEWFIFLETEINLKYFPLSAHKNIVLI</sequence>
<dbReference type="EMBL" id="ACHA02000012">
    <property type="protein sequence ID" value="EFK56050.1"/>
    <property type="molecule type" value="Genomic_DNA"/>
</dbReference>
<evidence type="ECO:0000313" key="2">
    <source>
        <dbReference type="Proteomes" id="UP000006258"/>
    </source>
</evidence>
<proteinExistence type="predicted"/>
<protein>
    <submittedName>
        <fullName evidence="1">Uncharacterized protein</fullName>
    </submittedName>
</protein>
<organism evidence="1 2">
    <name type="scientific">Sphingobacterium spiritivorum ATCC 33861</name>
    <dbReference type="NCBI Taxonomy" id="525373"/>
    <lineage>
        <taxon>Bacteria</taxon>
        <taxon>Pseudomonadati</taxon>
        <taxon>Bacteroidota</taxon>
        <taxon>Sphingobacteriia</taxon>
        <taxon>Sphingobacteriales</taxon>
        <taxon>Sphingobacteriaceae</taxon>
        <taxon>Sphingobacterium</taxon>
    </lineage>
</organism>
<keyword evidence="2" id="KW-1185">Reference proteome</keyword>
<reference evidence="1" key="1">
    <citation type="submission" date="2010-07" db="EMBL/GenBank/DDBJ databases">
        <authorList>
            <person name="Muzny D."/>
            <person name="Qin X."/>
            <person name="Buhay C."/>
            <person name="Dugan-Rocha S."/>
            <person name="Ding Y."/>
            <person name="Chen G."/>
            <person name="Hawes A."/>
            <person name="Holder M."/>
            <person name="Jhangiani S."/>
            <person name="Johnson A."/>
            <person name="Khan Z."/>
            <person name="Li Z."/>
            <person name="Liu W."/>
            <person name="Liu X."/>
            <person name="Perez L."/>
            <person name="Shen H."/>
            <person name="Wang Q."/>
            <person name="Watt J."/>
            <person name="Xi L."/>
            <person name="Xin Y."/>
            <person name="Zhou J."/>
            <person name="Deng J."/>
            <person name="Jiang H."/>
            <person name="Liu Y."/>
            <person name="Qu J."/>
            <person name="Song X.-Z."/>
            <person name="Zhang L."/>
            <person name="Villasana D."/>
            <person name="Johnson A."/>
            <person name="Liu J."/>
            <person name="Liyanage D."/>
            <person name="Lorensuhewa L."/>
            <person name="Robinson T."/>
            <person name="Song A."/>
            <person name="Song B.-B."/>
            <person name="Dinh H."/>
            <person name="Thornton R."/>
            <person name="Coyle M."/>
            <person name="Francisco L."/>
            <person name="Jackson L."/>
            <person name="Javaid M."/>
            <person name="Korchina V."/>
            <person name="Kovar C."/>
            <person name="Mata R."/>
            <person name="Mathew T."/>
            <person name="Ngo R."/>
            <person name="Nguyen L."/>
            <person name="Nguyen N."/>
            <person name="Okwuonu G."/>
            <person name="Ongeri F."/>
            <person name="Pham C."/>
            <person name="Simmons D."/>
            <person name="Wilczek-Boney K."/>
            <person name="Hale W."/>
            <person name="Jakkamsetti A."/>
            <person name="Pham P."/>
            <person name="Ruth R."/>
            <person name="San Lucas F."/>
            <person name="Warren J."/>
            <person name="Zhang J."/>
            <person name="Zhao Z."/>
            <person name="Zhou C."/>
            <person name="Zhu D."/>
            <person name="Lee S."/>
            <person name="Bess C."/>
            <person name="Blankenburg K."/>
            <person name="Forbes L."/>
            <person name="Fu Q."/>
            <person name="Gubbala S."/>
            <person name="Hirani K."/>
            <person name="Jayaseelan J.C."/>
            <person name="Lara F."/>
            <person name="Munidasa M."/>
            <person name="Palculict T."/>
            <person name="Patil S."/>
            <person name="Pu L.-L."/>
            <person name="Saada N."/>
            <person name="Tang L."/>
            <person name="Weissenberger G."/>
            <person name="Zhu Y."/>
            <person name="Hemphill L."/>
            <person name="Shang Y."/>
            <person name="Youmans B."/>
            <person name="Ayvaz T."/>
            <person name="Ross M."/>
            <person name="Santibanez J."/>
            <person name="Aqrawi P."/>
            <person name="Gross S."/>
            <person name="Joshi V."/>
            <person name="Fowler G."/>
            <person name="Nazareth L."/>
            <person name="Reid J."/>
            <person name="Worley K."/>
            <person name="Petrosino J."/>
            <person name="Highlander S."/>
            <person name="Gibbs R."/>
        </authorList>
    </citation>
    <scope>NUCLEOTIDE SEQUENCE [LARGE SCALE GENOMIC DNA]</scope>
    <source>
        <strain evidence="1">ATCC 33861</strain>
    </source>
</reference>
<accession>D7VQJ9</accession>
<dbReference type="STRING" id="525373.HMPREF0766_13253"/>
<name>D7VQJ9_SPHSI</name>